<dbReference type="RefSeq" id="XP_018241779.1">
    <property type="nucleotide sequence ID" value="XM_018384642.1"/>
</dbReference>
<dbReference type="InterPro" id="IPR029058">
    <property type="entry name" value="AB_hydrolase_fold"/>
</dbReference>
<dbReference type="InterPro" id="IPR050593">
    <property type="entry name" value="LovG"/>
</dbReference>
<organism evidence="3 4">
    <name type="scientific">Fusarium oxysporum f. sp. lycopersici (strain 4287 / CBS 123668 / FGSC 9935 / NRRL 34936)</name>
    <name type="common">Fusarium vascular wilt of tomato</name>
    <dbReference type="NCBI Taxonomy" id="426428"/>
    <lineage>
        <taxon>Eukaryota</taxon>
        <taxon>Fungi</taxon>
        <taxon>Dikarya</taxon>
        <taxon>Ascomycota</taxon>
        <taxon>Pezizomycotina</taxon>
        <taxon>Sordariomycetes</taxon>
        <taxon>Hypocreomycetidae</taxon>
        <taxon>Hypocreales</taxon>
        <taxon>Nectriaceae</taxon>
        <taxon>Fusarium</taxon>
        <taxon>Fusarium oxysporum species complex</taxon>
    </lineage>
</organism>
<reference evidence="3" key="1">
    <citation type="submission" date="2007-04" db="EMBL/GenBank/DDBJ databases">
        <authorList>
            <consortium name="The Broad Institute Genome Sequencing Platform"/>
            <person name="Birren B."/>
            <person name="Lander E."/>
            <person name="Galagan J."/>
            <person name="Nusbaum C."/>
            <person name="Devon K."/>
            <person name="Ma L.-J."/>
            <person name="Jaffe D."/>
            <person name="Butler J."/>
            <person name="Alvarez P."/>
            <person name="Gnerre S."/>
            <person name="Grabherr M."/>
            <person name="Kleber M."/>
            <person name="Mauceli E."/>
            <person name="Brockman W."/>
            <person name="MacCallum I.A."/>
            <person name="Young S."/>
            <person name="LaButti K."/>
            <person name="DeCaprio D."/>
            <person name="Crawford M."/>
            <person name="Koehrsen M."/>
            <person name="Engels R."/>
            <person name="Montgomery P."/>
            <person name="Pearson M."/>
            <person name="Howarth C."/>
            <person name="Larson L."/>
            <person name="White J."/>
            <person name="O'Leary S."/>
            <person name="Kodira C."/>
            <person name="Zeng Q."/>
            <person name="Yandava C."/>
            <person name="Alvarado L."/>
            <person name="Kistler C."/>
            <person name="Shim W.-B."/>
            <person name="Kang S."/>
            <person name="Woloshuk C."/>
        </authorList>
    </citation>
    <scope>NUCLEOTIDE SEQUENCE</scope>
    <source>
        <strain evidence="3">4287</strain>
    </source>
</reference>
<dbReference type="VEuPathDB" id="FungiDB:FOXG_06117"/>
<dbReference type="GO" id="GO:0005634">
    <property type="term" value="C:nucleus"/>
    <property type="evidence" value="ECO:0007669"/>
    <property type="project" value="TreeGrafter"/>
</dbReference>
<dbReference type="Proteomes" id="UP000009097">
    <property type="component" value="Unassembled WGS sequence"/>
</dbReference>
<gene>
    <name evidence="3" type="ORF">FOXG_06117</name>
</gene>
<dbReference type="PANTHER" id="PTHR48070:SF6">
    <property type="entry name" value="ESTERASE OVCA2"/>
    <property type="match status" value="1"/>
</dbReference>
<dbReference type="GeneID" id="28948037"/>
<evidence type="ECO:0000259" key="2">
    <source>
        <dbReference type="Pfam" id="PF03959"/>
    </source>
</evidence>
<keyword evidence="1" id="KW-0378">Hydrolase</keyword>
<protein>
    <recommendedName>
        <fullName evidence="2">Serine hydrolase domain-containing protein</fullName>
    </recommendedName>
</protein>
<accession>A0A0J9UWF4</accession>
<dbReference type="GO" id="GO:0016787">
    <property type="term" value="F:hydrolase activity"/>
    <property type="evidence" value="ECO:0007669"/>
    <property type="project" value="UniProtKB-KW"/>
</dbReference>
<reference evidence="3" key="2">
    <citation type="journal article" date="2010" name="Nature">
        <title>Comparative genomics reveals mobile pathogenicity chromosomes in Fusarium.</title>
        <authorList>
            <person name="Ma L.J."/>
            <person name="van der Does H.C."/>
            <person name="Borkovich K.A."/>
            <person name="Coleman J.J."/>
            <person name="Daboussi M.J."/>
            <person name="Di Pietro A."/>
            <person name="Dufresne M."/>
            <person name="Freitag M."/>
            <person name="Grabherr M."/>
            <person name="Henrissat B."/>
            <person name="Houterman P.M."/>
            <person name="Kang S."/>
            <person name="Shim W.B."/>
            <person name="Woloshuk C."/>
            <person name="Xie X."/>
            <person name="Xu J.R."/>
            <person name="Antoniw J."/>
            <person name="Baker S.E."/>
            <person name="Bluhm B.H."/>
            <person name="Breakspear A."/>
            <person name="Brown D.W."/>
            <person name="Butchko R.A."/>
            <person name="Chapman S."/>
            <person name="Coulson R."/>
            <person name="Coutinho P.M."/>
            <person name="Danchin E.G."/>
            <person name="Diener A."/>
            <person name="Gale L.R."/>
            <person name="Gardiner D.M."/>
            <person name="Goff S."/>
            <person name="Hammond-Kosack K.E."/>
            <person name="Hilburn K."/>
            <person name="Hua-Van A."/>
            <person name="Jonkers W."/>
            <person name="Kazan K."/>
            <person name="Kodira C.D."/>
            <person name="Koehrsen M."/>
            <person name="Kumar L."/>
            <person name="Lee Y.H."/>
            <person name="Li L."/>
            <person name="Manners J.M."/>
            <person name="Miranda-Saavedra D."/>
            <person name="Mukherjee M."/>
            <person name="Park G."/>
            <person name="Park J."/>
            <person name="Park S.Y."/>
            <person name="Proctor R.H."/>
            <person name="Regev A."/>
            <person name="Ruiz-Roldan M.C."/>
            <person name="Sain D."/>
            <person name="Sakthikumar S."/>
            <person name="Sykes S."/>
            <person name="Schwartz D.C."/>
            <person name="Turgeon B.G."/>
            <person name="Wapinski I."/>
            <person name="Yoder O."/>
            <person name="Young S."/>
            <person name="Zeng Q."/>
            <person name="Zhou S."/>
            <person name="Galagan J."/>
            <person name="Cuomo C.A."/>
            <person name="Kistler H.C."/>
            <person name="Rep M."/>
        </authorList>
    </citation>
    <scope>NUCLEOTIDE SEQUENCE [LARGE SCALE GENOMIC DNA]</scope>
    <source>
        <strain evidence="3">4287</strain>
    </source>
</reference>
<dbReference type="InterPro" id="IPR005645">
    <property type="entry name" value="FSH-like_dom"/>
</dbReference>
<evidence type="ECO:0000313" key="4">
    <source>
        <dbReference type="Proteomes" id="UP000009097"/>
    </source>
</evidence>
<sequence>MRFLLGFFSAARPTVTTTRRASTFAFSSYKVCLSTMTATAATKPNGNGGKKEVKILMLHGYTQSGALFRAKTRALEKTLVKLLNPISLLPVFLYATGPNRLSPEDIPGYQPPEEPQPEDYQPDTWAWFRKDEATGNYRLFDEGMATVGLAIREAEGIDAVCGFSQGGAMAALVAAALEPERTLPEGKEGEWARGLREANSGKALKFVISYSGFWATPDSLQFCYEPKIKTPSLHFLGSLDTVVDESRSRALTDRCQDPLVLVHPGGHHVPVSKQWAAPLAGFIKEHGQNNEPKAEL</sequence>
<dbReference type="GO" id="GO:0019748">
    <property type="term" value="P:secondary metabolic process"/>
    <property type="evidence" value="ECO:0007669"/>
    <property type="project" value="TreeGrafter"/>
</dbReference>
<dbReference type="SUPFAM" id="SSF53474">
    <property type="entry name" value="alpha/beta-Hydrolases"/>
    <property type="match status" value="1"/>
</dbReference>
<dbReference type="AlphaFoldDB" id="A0A0J9UWF4"/>
<dbReference type="GO" id="GO:0005737">
    <property type="term" value="C:cytoplasm"/>
    <property type="evidence" value="ECO:0007669"/>
    <property type="project" value="TreeGrafter"/>
</dbReference>
<dbReference type="KEGG" id="fox:FOXG_06117"/>
<evidence type="ECO:0000256" key="1">
    <source>
        <dbReference type="ARBA" id="ARBA00022801"/>
    </source>
</evidence>
<evidence type="ECO:0000313" key="3">
    <source>
        <dbReference type="EMBL" id="KNB03734.1"/>
    </source>
</evidence>
<feature type="domain" description="Serine hydrolase" evidence="2">
    <location>
        <begin position="51"/>
        <end position="276"/>
    </location>
</feature>
<name>A0A0J9UWF4_FUSO4</name>
<dbReference type="Gene3D" id="3.40.50.1820">
    <property type="entry name" value="alpha/beta hydrolase"/>
    <property type="match status" value="1"/>
</dbReference>
<dbReference type="EMBL" id="DS231701">
    <property type="protein sequence ID" value="KNB03734.1"/>
    <property type="molecule type" value="Genomic_DNA"/>
</dbReference>
<dbReference type="Pfam" id="PF03959">
    <property type="entry name" value="FSH1"/>
    <property type="match status" value="1"/>
</dbReference>
<dbReference type="PANTHER" id="PTHR48070">
    <property type="entry name" value="ESTERASE OVCA2"/>
    <property type="match status" value="1"/>
</dbReference>
<proteinExistence type="predicted"/>